<gene>
    <name evidence="1" type="ORF">SCHPADRAFT_510501</name>
</gene>
<dbReference type="AlphaFoldDB" id="A0A0H2RMA9"/>
<accession>A0A0H2RMA9</accession>
<dbReference type="EMBL" id="KQ086022">
    <property type="protein sequence ID" value="KLO10593.1"/>
    <property type="molecule type" value="Genomic_DNA"/>
</dbReference>
<proteinExistence type="predicted"/>
<evidence type="ECO:0000313" key="2">
    <source>
        <dbReference type="Proteomes" id="UP000053477"/>
    </source>
</evidence>
<organism evidence="1 2">
    <name type="scientific">Schizopora paradoxa</name>
    <dbReference type="NCBI Taxonomy" id="27342"/>
    <lineage>
        <taxon>Eukaryota</taxon>
        <taxon>Fungi</taxon>
        <taxon>Dikarya</taxon>
        <taxon>Basidiomycota</taxon>
        <taxon>Agaricomycotina</taxon>
        <taxon>Agaricomycetes</taxon>
        <taxon>Hymenochaetales</taxon>
        <taxon>Schizoporaceae</taxon>
        <taxon>Schizopora</taxon>
    </lineage>
</organism>
<keyword evidence="2" id="KW-1185">Reference proteome</keyword>
<reference evidence="1 2" key="1">
    <citation type="submission" date="2015-04" db="EMBL/GenBank/DDBJ databases">
        <title>Complete genome sequence of Schizopora paradoxa KUC8140, a cosmopolitan wood degrader in East Asia.</title>
        <authorList>
            <consortium name="DOE Joint Genome Institute"/>
            <person name="Min B."/>
            <person name="Park H."/>
            <person name="Jang Y."/>
            <person name="Kim J.-J."/>
            <person name="Kim K.H."/>
            <person name="Pangilinan J."/>
            <person name="Lipzen A."/>
            <person name="Riley R."/>
            <person name="Grigoriev I.V."/>
            <person name="Spatafora J.W."/>
            <person name="Choi I.-G."/>
        </authorList>
    </citation>
    <scope>NUCLEOTIDE SEQUENCE [LARGE SCALE GENOMIC DNA]</scope>
    <source>
        <strain evidence="1 2">KUC8140</strain>
    </source>
</reference>
<sequence>MLSLFAKQSMRMFMPANQLVYFEDASQDIASSAELNTCSTQPSILREVLQTSSRRDAAVAQKDLLEFDEPPGIPVKEGDQPQTLCQNQPQIQGFSSARTLSSFSSGVWNLEADLQKAYKGGQDFCPSFPSWSVSSPPTTTFSSSLSPPPFYSQHPPTVVAPSSAGALSSLLAGLPQRHPTLAWGGGTERALRVAIRSRANAGSPVARFVDRYHPIREPSR</sequence>
<protein>
    <submittedName>
        <fullName evidence="1">Uncharacterized protein</fullName>
    </submittedName>
</protein>
<dbReference type="InParanoid" id="A0A0H2RMA9"/>
<name>A0A0H2RMA9_9AGAM</name>
<evidence type="ECO:0000313" key="1">
    <source>
        <dbReference type="EMBL" id="KLO10593.1"/>
    </source>
</evidence>
<dbReference type="Proteomes" id="UP000053477">
    <property type="component" value="Unassembled WGS sequence"/>
</dbReference>